<comment type="subcellular location">
    <subcellularLocation>
        <location evidence="1">Cell outer membrane</location>
    </subcellularLocation>
</comment>
<dbReference type="Pfam" id="PF14322">
    <property type="entry name" value="SusD-like_3"/>
    <property type="match status" value="1"/>
</dbReference>
<dbReference type="PROSITE" id="PS51257">
    <property type="entry name" value="PROKAR_LIPOPROTEIN"/>
    <property type="match status" value="1"/>
</dbReference>
<reference evidence="9" key="2">
    <citation type="submission" date="2021-04" db="EMBL/GenBank/DDBJ databases">
        <authorList>
            <person name="Zhang T."/>
            <person name="Zhang Y."/>
            <person name="Lu D."/>
            <person name="Zuo D."/>
            <person name="Du Z."/>
        </authorList>
    </citation>
    <scope>NUCLEOTIDE SEQUENCE</scope>
    <source>
        <strain evidence="9">JR1</strain>
    </source>
</reference>
<feature type="chain" id="PRO_5037762625" evidence="6">
    <location>
        <begin position="23"/>
        <end position="655"/>
    </location>
</feature>
<keyword evidence="3 6" id="KW-0732">Signal</keyword>
<dbReference type="RefSeq" id="WP_212188479.1">
    <property type="nucleotide sequence ID" value="NZ_JAGTAR010000003.1"/>
</dbReference>
<reference evidence="9" key="1">
    <citation type="journal article" date="2018" name="Int. J. Syst. Evol. Microbiol.">
        <title>Carboxylicivirga sediminis sp. nov., isolated from coastal sediment.</title>
        <authorList>
            <person name="Wang F.Q."/>
            <person name="Ren L.H."/>
            <person name="Zou R.J."/>
            <person name="Sun Y.Z."/>
            <person name="Liu X.J."/>
            <person name="Jiang F."/>
            <person name="Liu L.J."/>
        </authorList>
    </citation>
    <scope>NUCLEOTIDE SEQUENCE</scope>
    <source>
        <strain evidence="9">JR1</strain>
    </source>
</reference>
<evidence type="ECO:0000259" key="7">
    <source>
        <dbReference type="Pfam" id="PF07980"/>
    </source>
</evidence>
<dbReference type="EMBL" id="JAGTAR010000003">
    <property type="protein sequence ID" value="MBR8534577.1"/>
    <property type="molecule type" value="Genomic_DNA"/>
</dbReference>
<evidence type="ECO:0000256" key="5">
    <source>
        <dbReference type="ARBA" id="ARBA00023237"/>
    </source>
</evidence>
<proteinExistence type="inferred from homology"/>
<evidence type="ECO:0000256" key="6">
    <source>
        <dbReference type="SAM" id="SignalP"/>
    </source>
</evidence>
<comment type="similarity">
    <text evidence="2">Belongs to the SusD family.</text>
</comment>
<evidence type="ECO:0000313" key="9">
    <source>
        <dbReference type="EMBL" id="MBR8534577.1"/>
    </source>
</evidence>
<gene>
    <name evidence="9" type="ORF">KDU71_03325</name>
</gene>
<dbReference type="GO" id="GO:0009279">
    <property type="term" value="C:cell outer membrane"/>
    <property type="evidence" value="ECO:0007669"/>
    <property type="project" value="UniProtKB-SubCell"/>
</dbReference>
<evidence type="ECO:0000313" key="10">
    <source>
        <dbReference type="Proteomes" id="UP000679220"/>
    </source>
</evidence>
<dbReference type="InterPro" id="IPR012944">
    <property type="entry name" value="SusD_RagB_dom"/>
</dbReference>
<evidence type="ECO:0000256" key="4">
    <source>
        <dbReference type="ARBA" id="ARBA00023136"/>
    </source>
</evidence>
<accession>A0A941F1A5</accession>
<feature type="domain" description="RagB/SusD" evidence="7">
    <location>
        <begin position="325"/>
        <end position="562"/>
    </location>
</feature>
<dbReference type="InterPro" id="IPR033985">
    <property type="entry name" value="SusD-like_N"/>
</dbReference>
<dbReference type="Pfam" id="PF07980">
    <property type="entry name" value="SusD_RagB"/>
    <property type="match status" value="1"/>
</dbReference>
<dbReference type="AlphaFoldDB" id="A0A941F1A5"/>
<keyword evidence="5" id="KW-0998">Cell outer membrane</keyword>
<protein>
    <submittedName>
        <fullName evidence="9">RagB/SusD family nutrient uptake outer membrane protein</fullName>
    </submittedName>
</protein>
<dbReference type="Proteomes" id="UP000679220">
    <property type="component" value="Unassembled WGS sequence"/>
</dbReference>
<evidence type="ECO:0000256" key="1">
    <source>
        <dbReference type="ARBA" id="ARBA00004442"/>
    </source>
</evidence>
<evidence type="ECO:0000259" key="8">
    <source>
        <dbReference type="Pfam" id="PF14322"/>
    </source>
</evidence>
<dbReference type="Gene3D" id="1.25.40.390">
    <property type="match status" value="1"/>
</dbReference>
<organism evidence="9 10">
    <name type="scientific">Carboxylicivirga sediminis</name>
    <dbReference type="NCBI Taxonomy" id="2006564"/>
    <lineage>
        <taxon>Bacteria</taxon>
        <taxon>Pseudomonadati</taxon>
        <taxon>Bacteroidota</taxon>
        <taxon>Bacteroidia</taxon>
        <taxon>Marinilabiliales</taxon>
        <taxon>Marinilabiliaceae</taxon>
        <taxon>Carboxylicivirga</taxon>
    </lineage>
</organism>
<evidence type="ECO:0000256" key="3">
    <source>
        <dbReference type="ARBA" id="ARBA00022729"/>
    </source>
</evidence>
<feature type="signal peptide" evidence="6">
    <location>
        <begin position="1"/>
        <end position="22"/>
    </location>
</feature>
<keyword evidence="4" id="KW-0472">Membrane</keyword>
<name>A0A941F1A5_9BACT</name>
<comment type="caution">
    <text evidence="9">The sequence shown here is derived from an EMBL/GenBank/DDBJ whole genome shotgun (WGS) entry which is preliminary data.</text>
</comment>
<sequence length="655" mass="73241">MKKNNIKLFAYLLGVLALGAFSSCNDFLDREPLDQVTPEVYLNAEDQLAAYAIAHYNFPTHSGWGNGTFSYDNHTDNQATSGYSTRFSPGEWRVGQNGGSWSFSAIRECNYFLEDVLPKWKAGSISGNPANIEHYIGEMYFIRAYEYFSRVQALGDFPIIRNTLPDQQEALTEASKRRPRNEVARFIISDLDSAIMLMNNEPDGSRNRLTKLSAQLFKSRVALHEGSWLKYHKGTARVPGGPGWPGANADYLSGFSIDIDAEINYFLGEAMKASKEVIDAVSLVANNGDSEGTAIFDNPYYNMFAANDMSDFDEVLFWRSYNVQENVYHQNQHYLQRNGGNTGYTRGFVESFLMENGLPIYAAGSGYAGDATISDVKELRDDRLKLFMKAPGEQITDANVEPYPDILGIPEVKYVTGYAIKKGVNRDDSQADGSGSYTGSIVFRAAEAYLNYIEAAYVLNGSLDATATNCWVALRTRAGLDTDFNKTIAATDMAQEAQGDWGAYSGGNLVDATLYNIRRERRCELVAEGMRYMDLKRWRAMDQVSNYQIEGFNLWGGDMQDWYLDEDSGESLLIPEGTEGKTSNVSSPANSDYLRPYQIVKDNNLVYNGYNWHPAHYLSPIAYDHFLMTSGGEPTNSVIYQNPNWPIEANGEPID</sequence>
<dbReference type="SUPFAM" id="SSF48452">
    <property type="entry name" value="TPR-like"/>
    <property type="match status" value="1"/>
</dbReference>
<feature type="domain" description="SusD-like N-terminal" evidence="8">
    <location>
        <begin position="26"/>
        <end position="223"/>
    </location>
</feature>
<dbReference type="InterPro" id="IPR011990">
    <property type="entry name" value="TPR-like_helical_dom_sf"/>
</dbReference>
<evidence type="ECO:0000256" key="2">
    <source>
        <dbReference type="ARBA" id="ARBA00006275"/>
    </source>
</evidence>
<keyword evidence="10" id="KW-1185">Reference proteome</keyword>